<comment type="caution">
    <text evidence="3">The sequence shown here is derived from an EMBL/GenBank/DDBJ whole genome shotgun (WGS) entry which is preliminary data.</text>
</comment>
<reference evidence="3" key="1">
    <citation type="submission" date="2016-10" db="EMBL/GenBank/DDBJ databases">
        <title>Sequence of Gallionella enrichment culture.</title>
        <authorList>
            <person name="Poehlein A."/>
            <person name="Muehling M."/>
            <person name="Daniel R."/>
        </authorList>
    </citation>
    <scope>NUCLEOTIDE SEQUENCE</scope>
</reference>
<organism evidence="3">
    <name type="scientific">mine drainage metagenome</name>
    <dbReference type="NCBI Taxonomy" id="410659"/>
    <lineage>
        <taxon>unclassified sequences</taxon>
        <taxon>metagenomes</taxon>
        <taxon>ecological metagenomes</taxon>
    </lineage>
</organism>
<feature type="domain" description="MsrB" evidence="2">
    <location>
        <begin position="43"/>
        <end position="164"/>
    </location>
</feature>
<dbReference type="PROSITE" id="PS51790">
    <property type="entry name" value="MSRB"/>
    <property type="match status" value="1"/>
</dbReference>
<dbReference type="InterPro" id="IPR028427">
    <property type="entry name" value="Met_Sox_Rdtase_MsrB"/>
</dbReference>
<gene>
    <name evidence="3" type="primary">msrB_10</name>
    <name evidence="3" type="ORF">GALL_226340</name>
</gene>
<sequence length="165" mass="17923">MTSQRKPLIAAEQAPMAVLSPTYRRAMAATQHHAAHPGAAWSEDDWRSRLSPLQYAVLRRRATEPAGSSPLLQERRAGVFVCAGCARPLFTSAAKFDSGSGWPSFSAALDHAVDEENDPSGGETRTEVHCHRCGCHLGHVFEDGPPPSGRRYCINGTALTFLPER</sequence>
<name>A0A1J5RH01_9ZZZZ</name>
<dbReference type="NCBIfam" id="TIGR00357">
    <property type="entry name" value="peptide-methionine (R)-S-oxide reductase MsrB"/>
    <property type="match status" value="1"/>
</dbReference>
<evidence type="ECO:0000259" key="2">
    <source>
        <dbReference type="PROSITE" id="PS51790"/>
    </source>
</evidence>
<evidence type="ECO:0000313" key="3">
    <source>
        <dbReference type="EMBL" id="OIQ95366.1"/>
    </source>
</evidence>
<dbReference type="InterPro" id="IPR011057">
    <property type="entry name" value="Mss4-like_sf"/>
</dbReference>
<dbReference type="GO" id="GO:0030091">
    <property type="term" value="P:protein repair"/>
    <property type="evidence" value="ECO:0007669"/>
    <property type="project" value="InterPro"/>
</dbReference>
<dbReference type="GO" id="GO:0005737">
    <property type="term" value="C:cytoplasm"/>
    <property type="evidence" value="ECO:0007669"/>
    <property type="project" value="TreeGrafter"/>
</dbReference>
<accession>A0A1J5RH01</accession>
<dbReference type="AlphaFoldDB" id="A0A1J5RH01"/>
<proteinExistence type="predicted"/>
<dbReference type="Pfam" id="PF01641">
    <property type="entry name" value="SelR"/>
    <property type="match status" value="1"/>
</dbReference>
<dbReference type="PANTHER" id="PTHR10173">
    <property type="entry name" value="METHIONINE SULFOXIDE REDUCTASE"/>
    <property type="match status" value="1"/>
</dbReference>
<dbReference type="EC" id="1.8.4.12" evidence="3"/>
<dbReference type="Gene3D" id="2.170.150.20">
    <property type="entry name" value="Peptide methionine sulfoxide reductase"/>
    <property type="match status" value="1"/>
</dbReference>
<dbReference type="GO" id="GO:0006979">
    <property type="term" value="P:response to oxidative stress"/>
    <property type="evidence" value="ECO:0007669"/>
    <property type="project" value="InterPro"/>
</dbReference>
<dbReference type="EMBL" id="MLJW01000168">
    <property type="protein sequence ID" value="OIQ95366.1"/>
    <property type="molecule type" value="Genomic_DNA"/>
</dbReference>
<keyword evidence="1 3" id="KW-0560">Oxidoreductase</keyword>
<dbReference type="SUPFAM" id="SSF51316">
    <property type="entry name" value="Mss4-like"/>
    <property type="match status" value="1"/>
</dbReference>
<dbReference type="PANTHER" id="PTHR10173:SF57">
    <property type="entry name" value="PEPTIDE-METHIONINE (R)-S-OXIDE REDUCTASE"/>
    <property type="match status" value="1"/>
</dbReference>
<evidence type="ECO:0000256" key="1">
    <source>
        <dbReference type="ARBA" id="ARBA00023002"/>
    </source>
</evidence>
<protein>
    <submittedName>
        <fullName evidence="3">Peptide methionine sulfoxide reductase MsrB</fullName>
        <ecNumber evidence="3">1.8.4.12</ecNumber>
    </submittedName>
</protein>
<dbReference type="GO" id="GO:0033743">
    <property type="term" value="F:peptide-methionine (R)-S-oxide reductase activity"/>
    <property type="evidence" value="ECO:0007669"/>
    <property type="project" value="UniProtKB-EC"/>
</dbReference>
<dbReference type="InterPro" id="IPR002579">
    <property type="entry name" value="Met_Sox_Rdtase_MsrB_dom"/>
</dbReference>